<dbReference type="Pfam" id="PF00462">
    <property type="entry name" value="Glutaredoxin"/>
    <property type="match status" value="1"/>
</dbReference>
<accession>A0A3S3N915</accession>
<keyword evidence="1" id="KW-0732">Signal</keyword>
<dbReference type="OrthoDB" id="423313at2759"/>
<reference evidence="3 4" key="1">
    <citation type="journal article" date="2019" name="Nat. Plants">
        <title>Stout camphor tree genome fills gaps in understanding of flowering plant genome evolution.</title>
        <authorList>
            <person name="Chaw S.M."/>
            <person name="Liu Y.C."/>
            <person name="Wu Y.W."/>
            <person name="Wang H.Y."/>
            <person name="Lin C.I."/>
            <person name="Wu C.S."/>
            <person name="Ke H.M."/>
            <person name="Chang L.Y."/>
            <person name="Hsu C.Y."/>
            <person name="Yang H.T."/>
            <person name="Sudianto E."/>
            <person name="Hsu M.H."/>
            <person name="Wu K.P."/>
            <person name="Wang L.N."/>
            <person name="Leebens-Mack J.H."/>
            <person name="Tsai I.J."/>
        </authorList>
    </citation>
    <scope>NUCLEOTIDE SEQUENCE [LARGE SCALE GENOMIC DNA]</scope>
    <source>
        <strain evidence="4">cv. Chaw 1501</strain>
        <tissue evidence="3">Young leaves</tissue>
    </source>
</reference>
<feature type="domain" description="Glutaredoxin" evidence="2">
    <location>
        <begin position="131"/>
        <end position="183"/>
    </location>
</feature>
<dbReference type="Gene3D" id="3.40.30.10">
    <property type="entry name" value="Glutaredoxin"/>
    <property type="match status" value="1"/>
</dbReference>
<dbReference type="EMBL" id="QPKB01000011">
    <property type="protein sequence ID" value="RWR94761.1"/>
    <property type="molecule type" value="Genomic_DNA"/>
</dbReference>
<dbReference type="InterPro" id="IPR002109">
    <property type="entry name" value="Glutaredoxin"/>
</dbReference>
<comment type="caution">
    <text evidence="3">The sequence shown here is derived from an EMBL/GenBank/DDBJ whole genome shotgun (WGS) entry which is preliminary data.</text>
</comment>
<gene>
    <name evidence="3" type="ORF">CKAN_02407100</name>
</gene>
<sequence length="206" mass="22363">MGGNPIWVLLMEYGIWLCSCRPSSSGDGDGRHEGGAAEGGAVLLVVLPTNPSRGDGDRVRCGEREEAALWNCCLGLDPPVWSGGCCVFSGGVCLKDSANAVVNILEEIAKQGIKPLGLWRICNQSHPVRMTFGDCNRVRSLIESQCIQMIERGISMDSGFREELRVLMEKEVRVPVVFVKGKLMGEADEVLILEEGKLSFLLEGIP</sequence>
<dbReference type="InterPro" id="IPR036249">
    <property type="entry name" value="Thioredoxin-like_sf"/>
</dbReference>
<evidence type="ECO:0000313" key="3">
    <source>
        <dbReference type="EMBL" id="RWR94761.1"/>
    </source>
</evidence>
<dbReference type="Proteomes" id="UP000283530">
    <property type="component" value="Unassembled WGS sequence"/>
</dbReference>
<feature type="signal peptide" evidence="1">
    <location>
        <begin position="1"/>
        <end position="20"/>
    </location>
</feature>
<feature type="chain" id="PRO_5018758419" description="Glutaredoxin domain-containing protein" evidence="1">
    <location>
        <begin position="21"/>
        <end position="206"/>
    </location>
</feature>
<dbReference type="PROSITE" id="PS51354">
    <property type="entry name" value="GLUTAREDOXIN_2"/>
    <property type="match status" value="1"/>
</dbReference>
<evidence type="ECO:0000259" key="2">
    <source>
        <dbReference type="Pfam" id="PF00462"/>
    </source>
</evidence>
<keyword evidence="4" id="KW-1185">Reference proteome</keyword>
<name>A0A3S3N915_9MAGN</name>
<protein>
    <recommendedName>
        <fullName evidence="2">Glutaredoxin domain-containing protein</fullName>
    </recommendedName>
</protein>
<dbReference type="STRING" id="337451.A0A3S3N915"/>
<proteinExistence type="predicted"/>
<organism evidence="3 4">
    <name type="scientific">Cinnamomum micranthum f. kanehirae</name>
    <dbReference type="NCBI Taxonomy" id="337451"/>
    <lineage>
        <taxon>Eukaryota</taxon>
        <taxon>Viridiplantae</taxon>
        <taxon>Streptophyta</taxon>
        <taxon>Embryophyta</taxon>
        <taxon>Tracheophyta</taxon>
        <taxon>Spermatophyta</taxon>
        <taxon>Magnoliopsida</taxon>
        <taxon>Magnoliidae</taxon>
        <taxon>Laurales</taxon>
        <taxon>Lauraceae</taxon>
        <taxon>Cinnamomum</taxon>
    </lineage>
</organism>
<evidence type="ECO:0000313" key="4">
    <source>
        <dbReference type="Proteomes" id="UP000283530"/>
    </source>
</evidence>
<dbReference type="SUPFAM" id="SSF52833">
    <property type="entry name" value="Thioredoxin-like"/>
    <property type="match status" value="1"/>
</dbReference>
<dbReference type="AlphaFoldDB" id="A0A3S3N915"/>
<dbReference type="PANTHER" id="PTHR45669">
    <property type="entry name" value="GLUTAREDOXIN DOMAIN-CONTAINING CYSTEINE-RICH PROTEIN CG12206-RELATED"/>
    <property type="match status" value="1"/>
</dbReference>
<evidence type="ECO:0000256" key="1">
    <source>
        <dbReference type="SAM" id="SignalP"/>
    </source>
</evidence>
<dbReference type="PANTHER" id="PTHR45669:SF12">
    <property type="entry name" value="EMB|CAB85507.1"/>
    <property type="match status" value="1"/>
</dbReference>